<dbReference type="EMBL" id="BOPV01000001">
    <property type="protein sequence ID" value="GIL39338.1"/>
    <property type="molecule type" value="Genomic_DNA"/>
</dbReference>
<keyword evidence="2" id="KW-1185">Reference proteome</keyword>
<protein>
    <submittedName>
        <fullName evidence="1">Uncharacterized protein</fullName>
    </submittedName>
</protein>
<proteinExistence type="predicted"/>
<organism evidence="1 2">
    <name type="scientific">Roseiterribacter gracilis</name>
    <dbReference type="NCBI Taxonomy" id="2812848"/>
    <lineage>
        <taxon>Bacteria</taxon>
        <taxon>Pseudomonadati</taxon>
        <taxon>Pseudomonadota</taxon>
        <taxon>Alphaproteobacteria</taxon>
        <taxon>Rhodospirillales</taxon>
        <taxon>Roseiterribacteraceae</taxon>
        <taxon>Roseiterribacter</taxon>
    </lineage>
</organism>
<dbReference type="AlphaFoldDB" id="A0A8S8X754"/>
<comment type="caution">
    <text evidence="1">The sequence shown here is derived from an EMBL/GenBank/DDBJ whole genome shotgun (WGS) entry which is preliminary data.</text>
</comment>
<evidence type="ECO:0000313" key="1">
    <source>
        <dbReference type="EMBL" id="GIL39338.1"/>
    </source>
</evidence>
<dbReference type="Proteomes" id="UP000681075">
    <property type="component" value="Unassembled WGS sequence"/>
</dbReference>
<evidence type="ECO:0000313" key="2">
    <source>
        <dbReference type="Proteomes" id="UP000681075"/>
    </source>
</evidence>
<gene>
    <name evidence="1" type="ORF">TMPK1_15750</name>
</gene>
<sequence>MIGFDRDFDFGADAVGGCDQDRVGEAGGFEIEQRAKAAKIDVSTGPGRGLGLRLDGFDECGAGVDINACVLVSRAGDGVLAGVQLGFGPSFVRRRACLQ</sequence>
<accession>A0A8S8X754</accession>
<name>A0A8S8X754_9PROT</name>
<reference evidence="1" key="1">
    <citation type="submission" date="2021-02" db="EMBL/GenBank/DDBJ databases">
        <title>Genome sequence of Rhodospirillales sp. strain TMPK1 isolated from soil.</title>
        <authorList>
            <person name="Nakai R."/>
            <person name="Kusada H."/>
            <person name="Tamaki H."/>
        </authorList>
    </citation>
    <scope>NUCLEOTIDE SEQUENCE</scope>
    <source>
        <strain evidence="1">TMPK1</strain>
    </source>
</reference>